<dbReference type="OrthoDB" id="2375606at2"/>
<dbReference type="InterPro" id="IPR016122">
    <property type="entry name" value="SpoOB_C"/>
</dbReference>
<evidence type="ECO:0000313" key="6">
    <source>
        <dbReference type="EMBL" id="GGM27392.1"/>
    </source>
</evidence>
<dbReference type="AlphaFoldDB" id="A0A917TMB6"/>
<dbReference type="InterPro" id="IPR016120">
    <property type="entry name" value="Sig_transdc_His_kin_SpoOB"/>
</dbReference>
<protein>
    <submittedName>
        <fullName evidence="6">Sporulation initiation phosphotransferase B</fullName>
    </submittedName>
</protein>
<keyword evidence="1" id="KW-0597">Phosphoprotein</keyword>
<dbReference type="GO" id="GO:0000155">
    <property type="term" value="F:phosphorelay sensor kinase activity"/>
    <property type="evidence" value="ECO:0007669"/>
    <property type="project" value="InterPro"/>
</dbReference>
<keyword evidence="7" id="KW-1185">Reference proteome</keyword>
<keyword evidence="3" id="KW-0418">Kinase</keyword>
<dbReference type="InterPro" id="IPR039506">
    <property type="entry name" value="SPOB_a"/>
</dbReference>
<comment type="caution">
    <text evidence="6">The sequence shown here is derived from an EMBL/GenBank/DDBJ whole genome shotgun (WGS) entry which is preliminary data.</text>
</comment>
<name>A0A917TMB6_9BACI</name>
<feature type="domain" description="Sporulation initiation phosphotransferase B C-terminal" evidence="4">
    <location>
        <begin position="65"/>
        <end position="168"/>
    </location>
</feature>
<dbReference type="InterPro" id="IPR037100">
    <property type="entry name" value="Spo0B_C_sf"/>
</dbReference>
<feature type="domain" description="SpoOB alpha-helical" evidence="5">
    <location>
        <begin position="5"/>
        <end position="58"/>
    </location>
</feature>
<evidence type="ECO:0000256" key="2">
    <source>
        <dbReference type="ARBA" id="ARBA00022679"/>
    </source>
</evidence>
<gene>
    <name evidence="6" type="primary">spo0B</name>
    <name evidence="6" type="ORF">GCM10011351_11560</name>
</gene>
<evidence type="ECO:0000259" key="4">
    <source>
        <dbReference type="Pfam" id="PF14682"/>
    </source>
</evidence>
<evidence type="ECO:0000256" key="3">
    <source>
        <dbReference type="ARBA" id="ARBA00022777"/>
    </source>
</evidence>
<dbReference type="Gene3D" id="3.30.565.30">
    <property type="entry name" value="Sporulation initiation phosphotransferase B (SpoOB), C-terminal domain"/>
    <property type="match status" value="1"/>
</dbReference>
<reference evidence="6" key="2">
    <citation type="submission" date="2020-09" db="EMBL/GenBank/DDBJ databases">
        <authorList>
            <person name="Sun Q."/>
            <person name="Zhou Y."/>
        </authorList>
    </citation>
    <scope>NUCLEOTIDE SEQUENCE</scope>
    <source>
        <strain evidence="6">CGMCC 1.6333</strain>
    </source>
</reference>
<reference evidence="6" key="1">
    <citation type="journal article" date="2014" name="Int. J. Syst. Evol. Microbiol.">
        <title>Complete genome sequence of Corynebacterium casei LMG S-19264T (=DSM 44701T), isolated from a smear-ripened cheese.</title>
        <authorList>
            <consortium name="US DOE Joint Genome Institute (JGI-PGF)"/>
            <person name="Walter F."/>
            <person name="Albersmeier A."/>
            <person name="Kalinowski J."/>
            <person name="Ruckert C."/>
        </authorList>
    </citation>
    <scope>NUCLEOTIDE SEQUENCE</scope>
    <source>
        <strain evidence="6">CGMCC 1.6333</strain>
    </source>
</reference>
<dbReference type="Gene3D" id="1.10.287.130">
    <property type="match status" value="1"/>
</dbReference>
<dbReference type="Pfam" id="PF14682">
    <property type="entry name" value="SPOB_ab"/>
    <property type="match status" value="1"/>
</dbReference>
<dbReference type="RefSeq" id="WP_117156862.1">
    <property type="nucleotide sequence ID" value="NZ_BMLG01000003.1"/>
</dbReference>
<dbReference type="SUPFAM" id="SSF55890">
    <property type="entry name" value="Sporulation response regulatory protein Spo0B"/>
    <property type="match status" value="1"/>
</dbReference>
<keyword evidence="2" id="KW-0808">Transferase</keyword>
<evidence type="ECO:0000313" key="7">
    <source>
        <dbReference type="Proteomes" id="UP000618460"/>
    </source>
</evidence>
<evidence type="ECO:0000256" key="1">
    <source>
        <dbReference type="ARBA" id="ARBA00022553"/>
    </source>
</evidence>
<dbReference type="Proteomes" id="UP000618460">
    <property type="component" value="Unassembled WGS sequence"/>
</dbReference>
<organism evidence="6 7">
    <name type="scientific">Paraliobacillus quinghaiensis</name>
    <dbReference type="NCBI Taxonomy" id="470815"/>
    <lineage>
        <taxon>Bacteria</taxon>
        <taxon>Bacillati</taxon>
        <taxon>Bacillota</taxon>
        <taxon>Bacilli</taxon>
        <taxon>Bacillales</taxon>
        <taxon>Bacillaceae</taxon>
        <taxon>Paraliobacillus</taxon>
    </lineage>
</organism>
<sequence>MTNIEEEDVVTLLRHYRHDWMNELQLIMGYAQMGKLDTVQKKIQQSVEKAESDRKLQNLPLPKTVIWVMQFNFRFDNFRLKYNIDANEKLAIDDQRLYDQLERIMEIFTSFGMKTEMYHGTMNIQQLNQQQLKVQLSFSGIIERSKELKNQIEHSDELIDVDIQQSQHDHEIYTVTWIGE</sequence>
<dbReference type="Pfam" id="PF14689">
    <property type="entry name" value="SPOB_a"/>
    <property type="match status" value="1"/>
</dbReference>
<proteinExistence type="predicted"/>
<evidence type="ECO:0000259" key="5">
    <source>
        <dbReference type="Pfam" id="PF14689"/>
    </source>
</evidence>
<dbReference type="EMBL" id="BMLG01000003">
    <property type="protein sequence ID" value="GGM27392.1"/>
    <property type="molecule type" value="Genomic_DNA"/>
</dbReference>
<accession>A0A917TMB6</accession>